<dbReference type="PANTHER" id="PTHR42794:SF1">
    <property type="entry name" value="HEMIN IMPORT ATP-BINDING PROTEIN HMUV"/>
    <property type="match status" value="1"/>
</dbReference>
<dbReference type="PROSITE" id="PS00211">
    <property type="entry name" value="ABC_TRANSPORTER_1"/>
    <property type="match status" value="1"/>
</dbReference>
<gene>
    <name evidence="6" type="ORF">GCM10009823_16610</name>
</gene>
<dbReference type="InterPro" id="IPR003593">
    <property type="entry name" value="AAA+_ATPase"/>
</dbReference>
<dbReference type="InterPro" id="IPR003439">
    <property type="entry name" value="ABC_transporter-like_ATP-bd"/>
</dbReference>
<name>A0ABN2WQH7_9MICO</name>
<protein>
    <submittedName>
        <fullName evidence="6">Heme ABC transporter ATP-binding protein</fullName>
    </submittedName>
</protein>
<keyword evidence="3 6" id="KW-0067">ATP-binding</keyword>
<keyword evidence="4" id="KW-1278">Translocase</keyword>
<dbReference type="Gene3D" id="3.40.50.300">
    <property type="entry name" value="P-loop containing nucleotide triphosphate hydrolases"/>
    <property type="match status" value="1"/>
</dbReference>
<reference evidence="6 7" key="1">
    <citation type="journal article" date="2019" name="Int. J. Syst. Evol. Microbiol.">
        <title>The Global Catalogue of Microorganisms (GCM) 10K type strain sequencing project: providing services to taxonomists for standard genome sequencing and annotation.</title>
        <authorList>
            <consortium name="The Broad Institute Genomics Platform"/>
            <consortium name="The Broad Institute Genome Sequencing Center for Infectious Disease"/>
            <person name="Wu L."/>
            <person name="Ma J."/>
        </authorList>
    </citation>
    <scope>NUCLEOTIDE SEQUENCE [LARGE SCALE GENOMIC DNA]</scope>
    <source>
        <strain evidence="6 7">JCM 15900</strain>
    </source>
</reference>
<sequence length="279" mass="30017">MRPLFRGPRRPAYASVGTTLIRVRDVVVEFGEKRVLDGIDLDIRAGEVLAIVGPNGAGKSTLLNVITGDAELVSGNVEVDGHAWHAWTGRELAMRRAVLLQQVDVSFPFTALEVTEMGRSPWANLPESQNDEQIVHGALARTETSHLVARSYSSLSGGERARVALARVLSQTAAAMLLDEPTAALDIRHQEQVLATARRYAATGSAVVVIIHDLDLAGAYADRVAVLAHGRIAADGPPEEVFSAELLSHVYDYPVHVVPDPITGAPVIVPIRTPKEQLL</sequence>
<dbReference type="Pfam" id="PF00005">
    <property type="entry name" value="ABC_tran"/>
    <property type="match status" value="1"/>
</dbReference>
<dbReference type="InterPro" id="IPR027417">
    <property type="entry name" value="P-loop_NTPase"/>
</dbReference>
<evidence type="ECO:0000313" key="6">
    <source>
        <dbReference type="EMBL" id="GAA2096466.1"/>
    </source>
</evidence>
<dbReference type="PROSITE" id="PS50893">
    <property type="entry name" value="ABC_TRANSPORTER_2"/>
    <property type="match status" value="1"/>
</dbReference>
<dbReference type="InterPro" id="IPR017871">
    <property type="entry name" value="ABC_transporter-like_CS"/>
</dbReference>
<evidence type="ECO:0000256" key="4">
    <source>
        <dbReference type="ARBA" id="ARBA00022967"/>
    </source>
</evidence>
<evidence type="ECO:0000259" key="5">
    <source>
        <dbReference type="PROSITE" id="PS50893"/>
    </source>
</evidence>
<keyword evidence="1" id="KW-0813">Transport</keyword>
<dbReference type="GO" id="GO:0005524">
    <property type="term" value="F:ATP binding"/>
    <property type="evidence" value="ECO:0007669"/>
    <property type="project" value="UniProtKB-KW"/>
</dbReference>
<dbReference type="CDD" id="cd03214">
    <property type="entry name" value="ABC_Iron-Siderophores_B12_Hemin"/>
    <property type="match status" value="1"/>
</dbReference>
<dbReference type="SUPFAM" id="SSF52540">
    <property type="entry name" value="P-loop containing nucleoside triphosphate hydrolases"/>
    <property type="match status" value="1"/>
</dbReference>
<keyword evidence="7" id="KW-1185">Reference proteome</keyword>
<evidence type="ECO:0000256" key="1">
    <source>
        <dbReference type="ARBA" id="ARBA00022448"/>
    </source>
</evidence>
<evidence type="ECO:0000313" key="7">
    <source>
        <dbReference type="Proteomes" id="UP001500984"/>
    </source>
</evidence>
<dbReference type="Proteomes" id="UP001500984">
    <property type="component" value="Unassembled WGS sequence"/>
</dbReference>
<accession>A0ABN2WQH7</accession>
<dbReference type="RefSeq" id="WP_344336857.1">
    <property type="nucleotide sequence ID" value="NZ_BAAAPZ010000006.1"/>
</dbReference>
<dbReference type="SMART" id="SM00382">
    <property type="entry name" value="AAA"/>
    <property type="match status" value="1"/>
</dbReference>
<dbReference type="PANTHER" id="PTHR42794">
    <property type="entry name" value="HEMIN IMPORT ATP-BINDING PROTEIN HMUV"/>
    <property type="match status" value="1"/>
</dbReference>
<proteinExistence type="predicted"/>
<feature type="domain" description="ABC transporter" evidence="5">
    <location>
        <begin position="21"/>
        <end position="254"/>
    </location>
</feature>
<dbReference type="EMBL" id="BAAAPZ010000006">
    <property type="protein sequence ID" value="GAA2096466.1"/>
    <property type="molecule type" value="Genomic_DNA"/>
</dbReference>
<comment type="caution">
    <text evidence="6">The sequence shown here is derived from an EMBL/GenBank/DDBJ whole genome shotgun (WGS) entry which is preliminary data.</text>
</comment>
<keyword evidence="2" id="KW-0547">Nucleotide-binding</keyword>
<organism evidence="6 7">
    <name type="scientific">Brevibacterium salitolerans</name>
    <dbReference type="NCBI Taxonomy" id="1403566"/>
    <lineage>
        <taxon>Bacteria</taxon>
        <taxon>Bacillati</taxon>
        <taxon>Actinomycetota</taxon>
        <taxon>Actinomycetes</taxon>
        <taxon>Micrococcales</taxon>
        <taxon>Brevibacteriaceae</taxon>
        <taxon>Brevibacterium</taxon>
    </lineage>
</organism>
<evidence type="ECO:0000256" key="2">
    <source>
        <dbReference type="ARBA" id="ARBA00022741"/>
    </source>
</evidence>
<dbReference type="NCBIfam" id="NF010068">
    <property type="entry name" value="PRK13548.1"/>
    <property type="match status" value="1"/>
</dbReference>
<evidence type="ECO:0000256" key="3">
    <source>
        <dbReference type="ARBA" id="ARBA00022840"/>
    </source>
</evidence>